<evidence type="ECO:0000313" key="3">
    <source>
        <dbReference type="Proteomes" id="UP000225548"/>
    </source>
</evidence>
<dbReference type="Pfam" id="PF00561">
    <property type="entry name" value="Abhydrolase_1"/>
    <property type="match status" value="1"/>
</dbReference>
<organism evidence="2 3">
    <name type="scientific">Sanguibacter antarcticus</name>
    <dbReference type="NCBI Taxonomy" id="372484"/>
    <lineage>
        <taxon>Bacteria</taxon>
        <taxon>Bacillati</taxon>
        <taxon>Actinomycetota</taxon>
        <taxon>Actinomycetes</taxon>
        <taxon>Micrococcales</taxon>
        <taxon>Sanguibacteraceae</taxon>
        <taxon>Sanguibacter</taxon>
    </lineage>
</organism>
<protein>
    <submittedName>
        <fullName evidence="2">Pimeloyl-ACP methyl ester carboxylesterase</fullName>
    </submittedName>
</protein>
<sequence>MSSSSLDLHLYRVAPGGGACVVLLHGFPLDHRMWDDVAALLPADVSVVAPDLPGLGASPLDGEQPPSLEAAADEVAAAVRRGGFAEIVVVGLSMGGYVALALLERHPELVVGLVLVDTRSTPDTDETRARRLRIADDVVQTGALVPVSDASGLVGLTTRTGRPEVVARLEAWIREQSPEGVAWSQRAMASRPDRTSVLASFSGPSAVVVGDEDELAPPAAAEHMAVHLPDARVVLVPGSGHMSAVEAPVPVASAIADVVGRVRQRT</sequence>
<dbReference type="RefSeq" id="WP_098453982.1">
    <property type="nucleotide sequence ID" value="NZ_PDJG01000001.1"/>
</dbReference>
<comment type="caution">
    <text evidence="2">The sequence shown here is derived from an EMBL/GenBank/DDBJ whole genome shotgun (WGS) entry which is preliminary data.</text>
</comment>
<dbReference type="InterPro" id="IPR029058">
    <property type="entry name" value="AB_hydrolase_fold"/>
</dbReference>
<name>A0A2A9E344_9MICO</name>
<dbReference type="OrthoDB" id="9785847at2"/>
<reference evidence="2 3" key="1">
    <citation type="submission" date="2017-10" db="EMBL/GenBank/DDBJ databases">
        <title>Sequencing the genomes of 1000 actinobacteria strains.</title>
        <authorList>
            <person name="Klenk H.-P."/>
        </authorList>
    </citation>
    <scope>NUCLEOTIDE SEQUENCE [LARGE SCALE GENOMIC DNA]</scope>
    <source>
        <strain evidence="2 3">DSM 18966</strain>
    </source>
</reference>
<dbReference type="PRINTS" id="PR00111">
    <property type="entry name" value="ABHYDROLASE"/>
</dbReference>
<dbReference type="SUPFAM" id="SSF53474">
    <property type="entry name" value="alpha/beta-Hydrolases"/>
    <property type="match status" value="1"/>
</dbReference>
<dbReference type="GO" id="GO:0003824">
    <property type="term" value="F:catalytic activity"/>
    <property type="evidence" value="ECO:0007669"/>
    <property type="project" value="UniProtKB-ARBA"/>
</dbReference>
<evidence type="ECO:0000313" key="2">
    <source>
        <dbReference type="EMBL" id="PFG32642.1"/>
    </source>
</evidence>
<dbReference type="InterPro" id="IPR000073">
    <property type="entry name" value="AB_hydrolase_1"/>
</dbReference>
<dbReference type="PANTHER" id="PTHR43798">
    <property type="entry name" value="MONOACYLGLYCEROL LIPASE"/>
    <property type="match status" value="1"/>
</dbReference>
<dbReference type="EMBL" id="PDJG01000001">
    <property type="protein sequence ID" value="PFG32642.1"/>
    <property type="molecule type" value="Genomic_DNA"/>
</dbReference>
<evidence type="ECO:0000259" key="1">
    <source>
        <dbReference type="Pfam" id="PF00561"/>
    </source>
</evidence>
<dbReference type="AlphaFoldDB" id="A0A2A9E344"/>
<gene>
    <name evidence="2" type="ORF">ATL42_0483</name>
</gene>
<dbReference type="Proteomes" id="UP000225548">
    <property type="component" value="Unassembled WGS sequence"/>
</dbReference>
<proteinExistence type="predicted"/>
<accession>A0A2A9E344</accession>
<dbReference type="Gene3D" id="3.40.50.1820">
    <property type="entry name" value="alpha/beta hydrolase"/>
    <property type="match status" value="1"/>
</dbReference>
<dbReference type="InterPro" id="IPR050266">
    <property type="entry name" value="AB_hydrolase_sf"/>
</dbReference>
<keyword evidence="3" id="KW-1185">Reference proteome</keyword>
<feature type="domain" description="AB hydrolase-1" evidence="1">
    <location>
        <begin position="21"/>
        <end position="248"/>
    </location>
</feature>